<protein>
    <recommendedName>
        <fullName evidence="5">18 kDa Sin3-associated polypeptide</fullName>
    </recommendedName>
</protein>
<organism evidence="7 8">
    <name type="scientific">Hypsibius exemplaris</name>
    <name type="common">Freshwater tardigrade</name>
    <dbReference type="NCBI Taxonomy" id="2072580"/>
    <lineage>
        <taxon>Eukaryota</taxon>
        <taxon>Metazoa</taxon>
        <taxon>Ecdysozoa</taxon>
        <taxon>Tardigrada</taxon>
        <taxon>Eutardigrada</taxon>
        <taxon>Parachela</taxon>
        <taxon>Hypsibioidea</taxon>
        <taxon>Hypsibiidae</taxon>
        <taxon>Hypsibius</taxon>
    </lineage>
</organism>
<evidence type="ECO:0000256" key="5">
    <source>
        <dbReference type="ARBA" id="ARBA00030511"/>
    </source>
</evidence>
<feature type="compositionally biased region" description="Basic and acidic residues" evidence="6">
    <location>
        <begin position="71"/>
        <end position="81"/>
    </location>
</feature>
<dbReference type="Gene3D" id="3.10.20.550">
    <property type="entry name" value="ASAP complex, SAP18 subunit"/>
    <property type="match status" value="1"/>
</dbReference>
<evidence type="ECO:0000256" key="4">
    <source>
        <dbReference type="ARBA" id="ARBA00023163"/>
    </source>
</evidence>
<feature type="region of interest" description="Disordered" evidence="6">
    <location>
        <begin position="31"/>
        <end position="88"/>
    </location>
</feature>
<evidence type="ECO:0000256" key="1">
    <source>
        <dbReference type="ARBA" id="ARBA00009143"/>
    </source>
</evidence>
<proteinExistence type="inferred from homology"/>
<dbReference type="Proteomes" id="UP000192578">
    <property type="component" value="Unassembled WGS sequence"/>
</dbReference>
<comment type="caution">
    <text evidence="7">The sequence shown here is derived from an EMBL/GenBank/DDBJ whole genome shotgun (WGS) entry which is preliminary data.</text>
</comment>
<evidence type="ECO:0000256" key="3">
    <source>
        <dbReference type="ARBA" id="ARBA00023015"/>
    </source>
</evidence>
<dbReference type="AlphaFoldDB" id="A0A1W0X4I6"/>
<name>A0A1W0X4I6_HYPEX</name>
<dbReference type="PANTHER" id="PTHR13082:SF0">
    <property type="entry name" value="HISTONE DEACETYLASE COMPLEX SUBUNIT SAP18"/>
    <property type="match status" value="1"/>
</dbReference>
<feature type="compositionally biased region" description="Gly residues" evidence="6">
    <location>
        <begin position="42"/>
        <end position="58"/>
    </location>
</feature>
<dbReference type="InterPro" id="IPR010516">
    <property type="entry name" value="SAP18"/>
</dbReference>
<keyword evidence="3" id="KW-0805">Transcription regulation</keyword>
<evidence type="ECO:0000256" key="2">
    <source>
        <dbReference type="ARBA" id="ARBA00022491"/>
    </source>
</evidence>
<keyword evidence="2" id="KW-0678">Repressor</keyword>
<evidence type="ECO:0000313" key="7">
    <source>
        <dbReference type="EMBL" id="OQV22403.1"/>
    </source>
</evidence>
<dbReference type="GO" id="GO:0003714">
    <property type="term" value="F:transcription corepressor activity"/>
    <property type="evidence" value="ECO:0007669"/>
    <property type="project" value="TreeGrafter"/>
</dbReference>
<evidence type="ECO:0000313" key="8">
    <source>
        <dbReference type="Proteomes" id="UP000192578"/>
    </source>
</evidence>
<dbReference type="EMBL" id="MTYJ01000017">
    <property type="protein sequence ID" value="OQV22403.1"/>
    <property type="molecule type" value="Genomic_DNA"/>
</dbReference>
<dbReference type="FunFam" id="3.10.20.550:FF:000001">
    <property type="entry name" value="Histone deacetylase complex subunit SAP18"/>
    <property type="match status" value="1"/>
</dbReference>
<dbReference type="InterPro" id="IPR042534">
    <property type="entry name" value="SAP18_sf"/>
</dbReference>
<reference evidence="8" key="1">
    <citation type="submission" date="2017-01" db="EMBL/GenBank/DDBJ databases">
        <title>Comparative genomics of anhydrobiosis in the tardigrade Hypsibius dujardini.</title>
        <authorList>
            <person name="Yoshida Y."/>
            <person name="Koutsovoulos G."/>
            <person name="Laetsch D."/>
            <person name="Stevens L."/>
            <person name="Kumar S."/>
            <person name="Horikawa D."/>
            <person name="Ishino K."/>
            <person name="Komine S."/>
            <person name="Tomita M."/>
            <person name="Blaxter M."/>
            <person name="Arakawa K."/>
        </authorList>
    </citation>
    <scope>NUCLEOTIDE SEQUENCE [LARGE SCALE GENOMIC DNA]</scope>
    <source>
        <strain evidence="8">Z151</strain>
    </source>
</reference>
<dbReference type="Pfam" id="PF06487">
    <property type="entry name" value="SAP18"/>
    <property type="match status" value="1"/>
</dbReference>
<gene>
    <name evidence="7" type="ORF">BV898_03579</name>
</gene>
<keyword evidence="4" id="KW-0804">Transcription</keyword>
<dbReference type="GO" id="GO:0005634">
    <property type="term" value="C:nucleus"/>
    <property type="evidence" value="ECO:0007669"/>
    <property type="project" value="TreeGrafter"/>
</dbReference>
<evidence type="ECO:0000256" key="6">
    <source>
        <dbReference type="SAM" id="MobiDB-lite"/>
    </source>
</evidence>
<dbReference type="OrthoDB" id="440566at2759"/>
<comment type="similarity">
    <text evidence="1">Belongs to the SAP18 family.</text>
</comment>
<keyword evidence="8" id="KW-1185">Reference proteome</keyword>
<sequence length="219" mass="24287">MKLYVHMTDMERAPLQIRSTGRGFEREILQVRIPGDTMNRGGPRGEGRGGGGGGGGEEGSFSIKNGQQPRPAEHLSPEKPLELPSPLNTITVDREKTCPLLLRVFPNLGRHHNILQFSNGNTPAGELQIYTWMDASLKELSGLIRDVQSEARLRDTIFEFSLVFPDPHSSMYRSRSIGTTLSGTKGKDDNKCLYDVNFKIGNYLTVAITPPDDHHSFPN</sequence>
<accession>A0A1W0X4I6</accession>
<dbReference type="PANTHER" id="PTHR13082">
    <property type="entry name" value="SAP18"/>
    <property type="match status" value="1"/>
</dbReference>